<comment type="subunit">
    <text evidence="2">Homodimer.</text>
</comment>
<reference evidence="8 9" key="1">
    <citation type="submission" date="2019-01" db="EMBL/GenBank/DDBJ databases">
        <title>Sequencing the genomes of 1000 actinobacteria strains.</title>
        <authorList>
            <person name="Klenk H.-P."/>
        </authorList>
    </citation>
    <scope>NUCLEOTIDE SEQUENCE [LARGE SCALE GENOMIC DNA]</scope>
    <source>
        <strain evidence="8 9">DSM 43925</strain>
    </source>
</reference>
<evidence type="ECO:0000259" key="7">
    <source>
        <dbReference type="SMART" id="SM00849"/>
    </source>
</evidence>
<dbReference type="SUPFAM" id="SSF56281">
    <property type="entry name" value="Metallo-hydrolase/oxidoreductase"/>
    <property type="match status" value="1"/>
</dbReference>
<protein>
    <recommendedName>
        <fullName evidence="3">Metallo-beta-lactamase domain-containing protein 1</fullName>
    </recommendedName>
    <alternativeName>
        <fullName evidence="4">Endoribonuclease MBLAC1</fullName>
    </alternativeName>
</protein>
<dbReference type="CDD" id="cd07711">
    <property type="entry name" value="MBLAC1-like_MBL-fold"/>
    <property type="match status" value="1"/>
</dbReference>
<keyword evidence="9" id="KW-1185">Reference proteome</keyword>
<dbReference type="GO" id="GO:0005829">
    <property type="term" value="C:cytosol"/>
    <property type="evidence" value="ECO:0007669"/>
    <property type="project" value="UniProtKB-SubCell"/>
</dbReference>
<name>A0A438M2L8_9ACTN</name>
<evidence type="ECO:0000256" key="6">
    <source>
        <dbReference type="ARBA" id="ARBA00045869"/>
    </source>
</evidence>
<evidence type="ECO:0000256" key="4">
    <source>
        <dbReference type="ARBA" id="ARBA00032988"/>
    </source>
</evidence>
<comment type="catalytic activity">
    <reaction evidence="5">
        <text>a ribonucleotidyl-ribonucleotide-RNA + H2O = a 3'-end ribonucleotide-RNA + a 5'-end 5'-phospho-ribonucleoside-RNA + H(+)</text>
        <dbReference type="Rhea" id="RHEA:68096"/>
        <dbReference type="Rhea" id="RHEA-COMP:15179"/>
        <dbReference type="Rhea" id="RHEA-COMP:17355"/>
        <dbReference type="Rhea" id="RHEA-COMP:17428"/>
        <dbReference type="ChEBI" id="CHEBI:15377"/>
        <dbReference type="ChEBI" id="CHEBI:15378"/>
        <dbReference type="ChEBI" id="CHEBI:74896"/>
        <dbReference type="ChEBI" id="CHEBI:138282"/>
        <dbReference type="ChEBI" id="CHEBI:173118"/>
    </reaction>
    <physiologicalReaction direction="left-to-right" evidence="5">
        <dbReference type="Rhea" id="RHEA:68097"/>
    </physiologicalReaction>
</comment>
<dbReference type="InterPro" id="IPR036866">
    <property type="entry name" value="RibonucZ/Hydroxyglut_hydro"/>
</dbReference>
<dbReference type="SMART" id="SM00849">
    <property type="entry name" value="Lactamase_B"/>
    <property type="match status" value="1"/>
</dbReference>
<dbReference type="Proteomes" id="UP000284824">
    <property type="component" value="Unassembled WGS sequence"/>
</dbReference>
<dbReference type="InterPro" id="IPR001279">
    <property type="entry name" value="Metallo-B-lactamas"/>
</dbReference>
<dbReference type="AlphaFoldDB" id="A0A438M2L8"/>
<comment type="subcellular location">
    <subcellularLocation>
        <location evidence="1">Cytoplasm</location>
        <location evidence="1">Cytosol</location>
    </subcellularLocation>
</comment>
<dbReference type="PANTHER" id="PTHR23200">
    <property type="entry name" value="METALLO-BETA-LACTAMASE DOMAIN-CONTAINING PROTEIN 1"/>
    <property type="match status" value="1"/>
</dbReference>
<dbReference type="PANTHER" id="PTHR23200:SF48">
    <property type="entry name" value="METALLO-BETA-LACTAMASE DOMAIN-CONTAINING PROTEIN 1"/>
    <property type="match status" value="1"/>
</dbReference>
<keyword evidence="8" id="KW-0378">Hydrolase</keyword>
<evidence type="ECO:0000256" key="3">
    <source>
        <dbReference type="ARBA" id="ARBA00014856"/>
    </source>
</evidence>
<accession>A0A438M2L8</accession>
<evidence type="ECO:0000256" key="1">
    <source>
        <dbReference type="ARBA" id="ARBA00004514"/>
    </source>
</evidence>
<dbReference type="Gene3D" id="3.60.15.10">
    <property type="entry name" value="Ribonuclease Z/Hydroxyacylglutathione hydrolase-like"/>
    <property type="match status" value="1"/>
</dbReference>
<evidence type="ECO:0000313" key="9">
    <source>
        <dbReference type="Proteomes" id="UP000284824"/>
    </source>
</evidence>
<gene>
    <name evidence="8" type="ORF">EDD27_2221</name>
</gene>
<evidence type="ECO:0000256" key="2">
    <source>
        <dbReference type="ARBA" id="ARBA00011738"/>
    </source>
</evidence>
<sequence>MTTESVAIFLAGNGFRMLPRMPAFVHVLTDGYADERVASTVTLIREGDLIAVVDPGMVAHRRLILDPLAELGLQPEQVTDVVFSHHHPDHTLNAALFPEARFHDHWAIYSGDEWVEREADGFELSPSVRLLRTPGHTAQDITTVAETDDGLVVATHLWWSADGPADDPLAEDGHALRRSRERVLALRPSLIIPGHGGSFVPVETAE</sequence>
<comment type="caution">
    <text evidence="8">The sequence shown here is derived from an EMBL/GenBank/DDBJ whole genome shotgun (WGS) entry which is preliminary data.</text>
</comment>
<feature type="domain" description="Metallo-beta-lactamase" evidence="7">
    <location>
        <begin position="38"/>
        <end position="195"/>
    </location>
</feature>
<dbReference type="EMBL" id="SAUN01000001">
    <property type="protein sequence ID" value="RVX39847.1"/>
    <property type="molecule type" value="Genomic_DNA"/>
</dbReference>
<dbReference type="InterPro" id="IPR039344">
    <property type="entry name" value="MBLAC1"/>
</dbReference>
<evidence type="ECO:0000313" key="8">
    <source>
        <dbReference type="EMBL" id="RVX39847.1"/>
    </source>
</evidence>
<comment type="function">
    <text evidence="6">Endoribonuclease that catalyzes the hydrolysis of histone-coding pre-mRNA 3'-end. Involved in histone pre-mRNA processing during the S-phase of the cell cycle, which is required for entering/progressing through S-phase. Cleaves histone pre-mRNA at a major and a minor cleavage site after the 5'-ACCCA-3' and the 5'-ACCCACA-3' sequence, respectively, and located downstream of the stem-loop. May require the presence of the HDE element located at the histone pre-RNA 3'-end to avoid non-specific cleavage.</text>
</comment>
<dbReference type="Pfam" id="PF00753">
    <property type="entry name" value="Lactamase_B"/>
    <property type="match status" value="1"/>
</dbReference>
<organism evidence="8 9">
    <name type="scientific">Nonomuraea polychroma</name>
    <dbReference type="NCBI Taxonomy" id="46176"/>
    <lineage>
        <taxon>Bacteria</taxon>
        <taxon>Bacillati</taxon>
        <taxon>Actinomycetota</taxon>
        <taxon>Actinomycetes</taxon>
        <taxon>Streptosporangiales</taxon>
        <taxon>Streptosporangiaceae</taxon>
        <taxon>Nonomuraea</taxon>
    </lineage>
</organism>
<proteinExistence type="predicted"/>
<dbReference type="GO" id="GO:0016787">
    <property type="term" value="F:hydrolase activity"/>
    <property type="evidence" value="ECO:0007669"/>
    <property type="project" value="UniProtKB-KW"/>
</dbReference>
<evidence type="ECO:0000256" key="5">
    <source>
        <dbReference type="ARBA" id="ARBA00044690"/>
    </source>
</evidence>